<organism evidence="2 3">
    <name type="scientific">Musa troglodytarum</name>
    <name type="common">fe'i banana</name>
    <dbReference type="NCBI Taxonomy" id="320322"/>
    <lineage>
        <taxon>Eukaryota</taxon>
        <taxon>Viridiplantae</taxon>
        <taxon>Streptophyta</taxon>
        <taxon>Embryophyta</taxon>
        <taxon>Tracheophyta</taxon>
        <taxon>Spermatophyta</taxon>
        <taxon>Magnoliopsida</taxon>
        <taxon>Liliopsida</taxon>
        <taxon>Zingiberales</taxon>
        <taxon>Musaceae</taxon>
        <taxon>Musa</taxon>
    </lineage>
</organism>
<dbReference type="AlphaFoldDB" id="A0A9E7HA57"/>
<dbReference type="Proteomes" id="UP001055439">
    <property type="component" value="Chromosome 8"/>
</dbReference>
<evidence type="ECO:0000256" key="1">
    <source>
        <dbReference type="SAM" id="MobiDB-lite"/>
    </source>
</evidence>
<keyword evidence="3" id="KW-1185">Reference proteome</keyword>
<feature type="region of interest" description="Disordered" evidence="1">
    <location>
        <begin position="95"/>
        <end position="115"/>
    </location>
</feature>
<proteinExistence type="predicted"/>
<gene>
    <name evidence="2" type="ORF">MUK42_36129</name>
</gene>
<accession>A0A9E7HA57</accession>
<sequence length="160" mass="16896">MASPVHFVADVASFHEVQVLEAIPRCCSSLQVAEVGGVMVGGGGGGGGGEQQVAVAGELEPVGAGEGLHADEGLHAAEGDVGPLPDVVAPHQRLQLHERPQRSQRPASLRTQPPLSFLHRSTMALTSNNESIAINKILRSHPWSLWASLRKNIKKRDVLG</sequence>
<evidence type="ECO:0000313" key="3">
    <source>
        <dbReference type="Proteomes" id="UP001055439"/>
    </source>
</evidence>
<reference evidence="2" key="1">
    <citation type="submission" date="2022-05" db="EMBL/GenBank/DDBJ databases">
        <title>The Musa troglodytarum L. genome provides insights into the mechanism of non-climacteric behaviour and enrichment of carotenoids.</title>
        <authorList>
            <person name="Wang J."/>
        </authorList>
    </citation>
    <scope>NUCLEOTIDE SEQUENCE</scope>
    <source>
        <tissue evidence="2">Leaf</tissue>
    </source>
</reference>
<protein>
    <submittedName>
        <fullName evidence="2">Uncharacterized protein</fullName>
    </submittedName>
</protein>
<evidence type="ECO:0000313" key="2">
    <source>
        <dbReference type="EMBL" id="URE29670.1"/>
    </source>
</evidence>
<feature type="compositionally biased region" description="Polar residues" evidence="1">
    <location>
        <begin position="103"/>
        <end position="114"/>
    </location>
</feature>
<dbReference type="EMBL" id="CP097510">
    <property type="protein sequence ID" value="URE29670.1"/>
    <property type="molecule type" value="Genomic_DNA"/>
</dbReference>
<name>A0A9E7HA57_9LILI</name>